<accession>A0A8J2SAM5</accession>
<keyword evidence="7" id="KW-0411">Iron-sulfur</keyword>
<keyword evidence="3" id="KW-0639">Primosome</keyword>
<keyword evidence="5" id="KW-0479">Metal-binding</keyword>
<proteinExistence type="predicted"/>
<keyword evidence="6" id="KW-0408">Iron</keyword>
<feature type="domain" description="DNA primase large subunit C-terminal" evidence="8">
    <location>
        <begin position="275"/>
        <end position="427"/>
    </location>
</feature>
<dbReference type="GO" id="GO:0051539">
    <property type="term" value="F:4 iron, 4 sulfur cluster binding"/>
    <property type="evidence" value="ECO:0007669"/>
    <property type="project" value="UniProtKB-KW"/>
</dbReference>
<dbReference type="OrthoDB" id="421393at2759"/>
<dbReference type="PANTHER" id="PTHR10537">
    <property type="entry name" value="DNA PRIMASE LARGE SUBUNIT"/>
    <property type="match status" value="1"/>
</dbReference>
<dbReference type="InterPro" id="IPR007238">
    <property type="entry name" value="DNA_primase_lsu_euk/arc"/>
</dbReference>
<protein>
    <recommendedName>
        <fullName evidence="8">DNA primase large subunit C-terminal domain-containing protein</fullName>
    </recommendedName>
</protein>
<organism evidence="9 10">
    <name type="scientific">Pelagomonas calceolata</name>
    <dbReference type="NCBI Taxonomy" id="35677"/>
    <lineage>
        <taxon>Eukaryota</taxon>
        <taxon>Sar</taxon>
        <taxon>Stramenopiles</taxon>
        <taxon>Ochrophyta</taxon>
        <taxon>Pelagophyceae</taxon>
        <taxon>Pelagomonadales</taxon>
        <taxon>Pelagomonadaceae</taxon>
        <taxon>Pelagomonas</taxon>
    </lineage>
</organism>
<name>A0A8J2SAM5_9STRA</name>
<dbReference type="GO" id="GO:0046872">
    <property type="term" value="F:metal ion binding"/>
    <property type="evidence" value="ECO:0007669"/>
    <property type="project" value="UniProtKB-KW"/>
</dbReference>
<evidence type="ECO:0000256" key="1">
    <source>
        <dbReference type="ARBA" id="ARBA00001966"/>
    </source>
</evidence>
<dbReference type="AlphaFoldDB" id="A0A8J2SAM5"/>
<gene>
    <name evidence="9" type="ORF">PECAL_2P13690</name>
</gene>
<dbReference type="InterPro" id="IPR058560">
    <property type="entry name" value="DNA_primase_C"/>
</dbReference>
<dbReference type="Proteomes" id="UP000789595">
    <property type="component" value="Unassembled WGS sequence"/>
</dbReference>
<dbReference type="EMBL" id="CAKKNE010000002">
    <property type="protein sequence ID" value="CAH0368308.1"/>
    <property type="molecule type" value="Genomic_DNA"/>
</dbReference>
<evidence type="ECO:0000313" key="9">
    <source>
        <dbReference type="EMBL" id="CAH0368308.1"/>
    </source>
</evidence>
<reference evidence="9" key="1">
    <citation type="submission" date="2021-11" db="EMBL/GenBank/DDBJ databases">
        <authorList>
            <consortium name="Genoscope - CEA"/>
            <person name="William W."/>
        </authorList>
    </citation>
    <scope>NUCLEOTIDE SEQUENCE</scope>
</reference>
<evidence type="ECO:0000256" key="6">
    <source>
        <dbReference type="ARBA" id="ARBA00023004"/>
    </source>
</evidence>
<evidence type="ECO:0000256" key="4">
    <source>
        <dbReference type="ARBA" id="ARBA00022705"/>
    </source>
</evidence>
<comment type="caution">
    <text evidence="9">The sequence shown here is derived from an EMBL/GenBank/DDBJ whole genome shotgun (WGS) entry which is preliminary data.</text>
</comment>
<dbReference type="GO" id="GO:0006270">
    <property type="term" value="P:DNA replication initiation"/>
    <property type="evidence" value="ECO:0007669"/>
    <property type="project" value="TreeGrafter"/>
</dbReference>
<dbReference type="GO" id="GO:0005658">
    <property type="term" value="C:alpha DNA polymerase:primase complex"/>
    <property type="evidence" value="ECO:0007669"/>
    <property type="project" value="TreeGrafter"/>
</dbReference>
<evidence type="ECO:0000259" key="8">
    <source>
        <dbReference type="Pfam" id="PF04104"/>
    </source>
</evidence>
<evidence type="ECO:0000313" key="10">
    <source>
        <dbReference type="Proteomes" id="UP000789595"/>
    </source>
</evidence>
<comment type="cofactor">
    <cofactor evidence="1">
        <name>[4Fe-4S] cluster</name>
        <dbReference type="ChEBI" id="CHEBI:49883"/>
    </cofactor>
</comment>
<evidence type="ECO:0000256" key="2">
    <source>
        <dbReference type="ARBA" id="ARBA00022485"/>
    </source>
</evidence>
<dbReference type="GO" id="GO:0006269">
    <property type="term" value="P:DNA replication, synthesis of primer"/>
    <property type="evidence" value="ECO:0007669"/>
    <property type="project" value="UniProtKB-KW"/>
</dbReference>
<dbReference type="PANTHER" id="PTHR10537:SF3">
    <property type="entry name" value="DNA PRIMASE LARGE SUBUNIT"/>
    <property type="match status" value="1"/>
</dbReference>
<keyword evidence="4" id="KW-0235">DNA replication</keyword>
<keyword evidence="10" id="KW-1185">Reference proteome</keyword>
<evidence type="ECO:0000256" key="7">
    <source>
        <dbReference type="ARBA" id="ARBA00023014"/>
    </source>
</evidence>
<evidence type="ECO:0000256" key="3">
    <source>
        <dbReference type="ARBA" id="ARBA00022515"/>
    </source>
</evidence>
<evidence type="ECO:0000256" key="5">
    <source>
        <dbReference type="ARBA" id="ARBA00022723"/>
    </source>
</evidence>
<sequence length="504" mass="54572">MDAAIAAVLRQAAAAIGEPDRAAQVKRVAVEARAGDLAYLSGDDSDDSDDDAWEYAACPDAEQRFEAVESALAYRYASSTFQDADLDAVAHFAARAAVACGAVGHRGAAARAFLDKEVDRYRRRLHAGATRLAAVDAARARPGERQDDPDLEAPEHVAAYLRPSGAGAIVARRATPAFLNDMSGDRRGVVVFRRVAFFLRDGAACRGIAVRRFRRKLSAALRRGALRSAEAVVGISDDPAVAAAERLVRWASAVAAAHRPGARLAINCIGDVDDAVAKRRVAPCFVRMHNQLRHRKHLKHKARYQYWCLLSALGAPVDITIAFGKVRWKDWSMRENKWSYGVRHAYGLEGQRVVYSPTGCDKMIKGDPAGKGEEGGCHDCPFVYAADVAGLLKGAYGLADGDVAAILAEAGPRRQCLATFRAAHGADAYDVAPLERRLRKARVDAPAKEVAGLERELAAARRRTFECPTQWTDRSLAVREPDDAEEGFDGDDAHDYEDLLAAVS</sequence>
<dbReference type="Pfam" id="PF04104">
    <property type="entry name" value="DNA_primase_lrg"/>
    <property type="match status" value="1"/>
</dbReference>
<keyword evidence="2" id="KW-0004">4Fe-4S</keyword>